<gene>
    <name evidence="7" type="ORF">QTN47_14150</name>
</gene>
<keyword evidence="8" id="KW-1185">Reference proteome</keyword>
<dbReference type="NCBIfam" id="TIGR02937">
    <property type="entry name" value="sigma70-ECF"/>
    <property type="match status" value="1"/>
</dbReference>
<dbReference type="Gene3D" id="1.10.1740.10">
    <property type="match status" value="1"/>
</dbReference>
<evidence type="ECO:0000256" key="1">
    <source>
        <dbReference type="ARBA" id="ARBA00010641"/>
    </source>
</evidence>
<sequence>MEDLVHIVNGCINNEHKYQKLLYERFYGYALKVVFRYIYRYEKAVDTANDGFVKIFRNFNHFEYSNNGDLERMLMGWMKKIMINTAIDELRKTNLVPEIRGLEDHAWDVQDSTPSAEQQLLYKELISQLRNLSPAYRVVFNMAVIDGYSHQEIADALGISAGTSKSNLFKAKAQLQKILNKQNTDMKGLIYAISK</sequence>
<organism evidence="7 8">
    <name type="scientific">Danxiaibacter flavus</name>
    <dbReference type="NCBI Taxonomy" id="3049108"/>
    <lineage>
        <taxon>Bacteria</taxon>
        <taxon>Pseudomonadati</taxon>
        <taxon>Bacteroidota</taxon>
        <taxon>Chitinophagia</taxon>
        <taxon>Chitinophagales</taxon>
        <taxon>Chitinophagaceae</taxon>
        <taxon>Danxiaibacter</taxon>
    </lineage>
</organism>
<dbReference type="PANTHER" id="PTHR43133:SF46">
    <property type="entry name" value="RNA POLYMERASE SIGMA-70 FACTOR ECF SUBFAMILY"/>
    <property type="match status" value="1"/>
</dbReference>
<comment type="similarity">
    <text evidence="1">Belongs to the sigma-70 factor family. ECF subfamily.</text>
</comment>
<dbReference type="PANTHER" id="PTHR43133">
    <property type="entry name" value="RNA POLYMERASE ECF-TYPE SIGMA FACTO"/>
    <property type="match status" value="1"/>
</dbReference>
<keyword evidence="3" id="KW-0731">Sigma factor</keyword>
<comment type="caution">
    <text evidence="7">The sequence shown here is derived from an EMBL/GenBank/DDBJ whole genome shotgun (WGS) entry which is preliminary data.</text>
</comment>
<reference evidence="7 8" key="1">
    <citation type="submission" date="2023-07" db="EMBL/GenBank/DDBJ databases">
        <authorList>
            <person name="Lian W.-H."/>
        </authorList>
    </citation>
    <scope>NUCLEOTIDE SEQUENCE [LARGE SCALE GENOMIC DNA]</scope>
    <source>
        <strain evidence="7 8">SYSU DXS3180</strain>
    </source>
</reference>
<keyword evidence="2" id="KW-0805">Transcription regulation</keyword>
<dbReference type="SUPFAM" id="SSF88946">
    <property type="entry name" value="Sigma2 domain of RNA polymerase sigma factors"/>
    <property type="match status" value="1"/>
</dbReference>
<dbReference type="InterPro" id="IPR013324">
    <property type="entry name" value="RNA_pol_sigma_r3/r4-like"/>
</dbReference>
<dbReference type="Proteomes" id="UP001560573">
    <property type="component" value="Unassembled WGS sequence"/>
</dbReference>
<evidence type="ECO:0000259" key="5">
    <source>
        <dbReference type="Pfam" id="PF04542"/>
    </source>
</evidence>
<dbReference type="CDD" id="cd06171">
    <property type="entry name" value="Sigma70_r4"/>
    <property type="match status" value="1"/>
</dbReference>
<accession>A0ABV3ZFJ4</accession>
<feature type="domain" description="RNA polymerase sigma-70 region 2" evidence="5">
    <location>
        <begin position="22"/>
        <end position="93"/>
    </location>
</feature>
<name>A0ABV3ZFJ4_9BACT</name>
<dbReference type="InterPro" id="IPR013249">
    <property type="entry name" value="RNA_pol_sigma70_r4_t2"/>
</dbReference>
<evidence type="ECO:0000256" key="4">
    <source>
        <dbReference type="ARBA" id="ARBA00023163"/>
    </source>
</evidence>
<evidence type="ECO:0000313" key="7">
    <source>
        <dbReference type="EMBL" id="MEX6688652.1"/>
    </source>
</evidence>
<dbReference type="InterPro" id="IPR014284">
    <property type="entry name" value="RNA_pol_sigma-70_dom"/>
</dbReference>
<evidence type="ECO:0000313" key="8">
    <source>
        <dbReference type="Proteomes" id="UP001560573"/>
    </source>
</evidence>
<dbReference type="InterPro" id="IPR039425">
    <property type="entry name" value="RNA_pol_sigma-70-like"/>
</dbReference>
<dbReference type="RefSeq" id="WP_369330061.1">
    <property type="nucleotide sequence ID" value="NZ_JAULBC010000004.1"/>
</dbReference>
<feature type="domain" description="RNA polymerase sigma factor 70 region 4 type 2" evidence="6">
    <location>
        <begin position="124"/>
        <end position="175"/>
    </location>
</feature>
<dbReference type="SUPFAM" id="SSF88659">
    <property type="entry name" value="Sigma3 and sigma4 domains of RNA polymerase sigma factors"/>
    <property type="match status" value="1"/>
</dbReference>
<keyword evidence="4" id="KW-0804">Transcription</keyword>
<dbReference type="InterPro" id="IPR013325">
    <property type="entry name" value="RNA_pol_sigma_r2"/>
</dbReference>
<dbReference type="InterPro" id="IPR036388">
    <property type="entry name" value="WH-like_DNA-bd_sf"/>
</dbReference>
<dbReference type="InterPro" id="IPR007627">
    <property type="entry name" value="RNA_pol_sigma70_r2"/>
</dbReference>
<dbReference type="Pfam" id="PF08281">
    <property type="entry name" value="Sigma70_r4_2"/>
    <property type="match status" value="1"/>
</dbReference>
<dbReference type="Pfam" id="PF04542">
    <property type="entry name" value="Sigma70_r2"/>
    <property type="match status" value="1"/>
</dbReference>
<dbReference type="Gene3D" id="1.10.10.10">
    <property type="entry name" value="Winged helix-like DNA-binding domain superfamily/Winged helix DNA-binding domain"/>
    <property type="match status" value="1"/>
</dbReference>
<proteinExistence type="inferred from homology"/>
<evidence type="ECO:0000259" key="6">
    <source>
        <dbReference type="Pfam" id="PF08281"/>
    </source>
</evidence>
<protein>
    <submittedName>
        <fullName evidence="7">RNA polymerase sigma factor</fullName>
    </submittedName>
</protein>
<evidence type="ECO:0000256" key="3">
    <source>
        <dbReference type="ARBA" id="ARBA00023082"/>
    </source>
</evidence>
<dbReference type="EMBL" id="JAULBC010000004">
    <property type="protein sequence ID" value="MEX6688652.1"/>
    <property type="molecule type" value="Genomic_DNA"/>
</dbReference>
<evidence type="ECO:0000256" key="2">
    <source>
        <dbReference type="ARBA" id="ARBA00023015"/>
    </source>
</evidence>